<name>A0A367YFE3_9ASCO</name>
<feature type="compositionally biased region" description="Low complexity" evidence="1">
    <location>
        <begin position="225"/>
        <end position="240"/>
    </location>
</feature>
<dbReference type="Proteomes" id="UP000253472">
    <property type="component" value="Unassembled WGS sequence"/>
</dbReference>
<gene>
    <name evidence="2" type="primary">ADF1_0</name>
    <name evidence="2" type="ORF">Cantr_00332</name>
</gene>
<feature type="compositionally biased region" description="Polar residues" evidence="1">
    <location>
        <begin position="452"/>
        <end position="475"/>
    </location>
</feature>
<keyword evidence="3" id="KW-1185">Reference proteome</keyword>
<feature type="compositionally biased region" description="Low complexity" evidence="1">
    <location>
        <begin position="185"/>
        <end position="211"/>
    </location>
</feature>
<dbReference type="EMBL" id="QLNQ01000022">
    <property type="protein sequence ID" value="RCK64568.1"/>
    <property type="molecule type" value="Genomic_DNA"/>
</dbReference>
<comment type="caution">
    <text evidence="2">The sequence shown here is derived from an EMBL/GenBank/DDBJ whole genome shotgun (WGS) entry which is preliminary data.</text>
</comment>
<sequence length="526" mass="60701">MSSYSNSNNGNNNSNPNSTSYQFQQLKEELIFDPHQMLMSMPQQRFYNPALMQQQQQPPSQQQQQPSQSSQQSQQSQQQQQQQPFLMNIPQTYTQSQPQQLVYAMPPLQTQQTQSVAPHHAYNQQQQQQMLQMQQLQQSQNNASQFYDTTIPNYLIMGQGTVLPNQTTNQPNIPYYNYVPPQQQQMQAIPPPAAQKSQQQQQQQLHQQQQQFPPPQRTVRSKLQSSASGKTRSRSSISKGPAKKQSPAMSAAPPMNVIYPNFPERLQQVLPPPPLSRAPVRPDMTVNLTSKRAKRKSKFTPEQDELIVGLKKKGKSWVEIAEITGVGSYLAARNRYQVIVGQQGNNNSSAWDNKDKMFLHQLLDAGELEKWRFICSELNKLTNKNFTDYECREMIRELFFKNPASFGVTEETIVESQRERKLTEKIIEQREQSRKKRAHVQVEAKYIDPQYRNYQTQLMPNNPTSATNPMTITPNQQQQQQQQQHHQHHQQHQDALQQSSLPPPPIPPSSASSLSMQQQIYSKQYY</sequence>
<feature type="compositionally biased region" description="Low complexity" evidence="1">
    <location>
        <begin position="1"/>
        <end position="20"/>
    </location>
</feature>
<accession>A0A367YFE3</accession>
<feature type="compositionally biased region" description="Low complexity" evidence="1">
    <location>
        <begin position="53"/>
        <end position="83"/>
    </location>
</feature>
<evidence type="ECO:0000313" key="2">
    <source>
        <dbReference type="EMBL" id="RCK64568.1"/>
    </source>
</evidence>
<reference evidence="2 3" key="1">
    <citation type="submission" date="2018-06" db="EMBL/GenBank/DDBJ databases">
        <title>Whole genome sequencing of Candida tropicalis (genome annotated by CSBL at Korea University).</title>
        <authorList>
            <person name="Ahn J."/>
        </authorList>
    </citation>
    <scope>NUCLEOTIDE SEQUENCE [LARGE SCALE GENOMIC DNA]</scope>
    <source>
        <strain evidence="2 3">ATCC 20962</strain>
    </source>
</reference>
<protein>
    <submittedName>
        <fullName evidence="2">Adherence factor</fullName>
    </submittedName>
</protein>
<feature type="compositionally biased region" description="Low complexity" evidence="1">
    <location>
        <begin position="509"/>
        <end position="519"/>
    </location>
</feature>
<evidence type="ECO:0000256" key="1">
    <source>
        <dbReference type="SAM" id="MobiDB-lite"/>
    </source>
</evidence>
<feature type="region of interest" description="Disordered" evidence="1">
    <location>
        <begin position="185"/>
        <end position="255"/>
    </location>
</feature>
<organism evidence="2 3">
    <name type="scientific">Candida viswanathii</name>
    <dbReference type="NCBI Taxonomy" id="5486"/>
    <lineage>
        <taxon>Eukaryota</taxon>
        <taxon>Fungi</taxon>
        <taxon>Dikarya</taxon>
        <taxon>Ascomycota</taxon>
        <taxon>Saccharomycotina</taxon>
        <taxon>Pichiomycetes</taxon>
        <taxon>Debaryomycetaceae</taxon>
        <taxon>Candida/Lodderomyces clade</taxon>
        <taxon>Candida</taxon>
    </lineage>
</organism>
<feature type="region of interest" description="Disordered" evidence="1">
    <location>
        <begin position="451"/>
        <end position="526"/>
    </location>
</feature>
<dbReference type="AlphaFoldDB" id="A0A367YFE3"/>
<dbReference type="STRING" id="5486.A0A367YFE3"/>
<feature type="region of interest" description="Disordered" evidence="1">
    <location>
        <begin position="51"/>
        <end position="83"/>
    </location>
</feature>
<feature type="region of interest" description="Disordered" evidence="1">
    <location>
        <begin position="1"/>
        <end position="24"/>
    </location>
</feature>
<evidence type="ECO:0000313" key="3">
    <source>
        <dbReference type="Proteomes" id="UP000253472"/>
    </source>
</evidence>
<proteinExistence type="predicted"/>
<dbReference type="OrthoDB" id="2350934at2759"/>